<dbReference type="OrthoDB" id="1656098at2"/>
<protein>
    <submittedName>
        <fullName evidence="1">Phage protein</fullName>
    </submittedName>
</protein>
<dbReference type="EMBL" id="CP040058">
    <property type="protein sequence ID" value="QCP34995.1"/>
    <property type="molecule type" value="Genomic_DNA"/>
</dbReference>
<reference evidence="1 2" key="1">
    <citation type="submission" date="2019-05" db="EMBL/GenBank/DDBJ databases">
        <title>Complete genome sequencing of Anaerostipes rhamnosivorans.</title>
        <authorList>
            <person name="Bui T.P.N."/>
            <person name="de Vos W.M."/>
        </authorList>
    </citation>
    <scope>NUCLEOTIDE SEQUENCE [LARGE SCALE GENOMIC DNA]</scope>
    <source>
        <strain evidence="1 2">1y2</strain>
    </source>
</reference>
<dbReference type="RefSeq" id="WP_137328430.1">
    <property type="nucleotide sequence ID" value="NZ_CP040058.1"/>
</dbReference>
<evidence type="ECO:0000313" key="2">
    <source>
        <dbReference type="Proteomes" id="UP000298653"/>
    </source>
</evidence>
<dbReference type="AlphaFoldDB" id="A0A4P8IDX5"/>
<dbReference type="Proteomes" id="UP000298653">
    <property type="component" value="Chromosome"/>
</dbReference>
<accession>A0A4P8IDX5</accession>
<dbReference type="KEGG" id="arf:AR1Y2_1541"/>
<name>A0A4P8IDX5_9FIRM</name>
<gene>
    <name evidence="1" type="ORF">AR1Y2_1541</name>
</gene>
<keyword evidence="2" id="KW-1185">Reference proteome</keyword>
<sequence length="374" mass="42051">MKREKRISVGLILIFFAICCLSGCKKKATLADDFEKDQLKKITTHALDFKVPKAWDDASEEDEIKYLKMDKEDDSKIVAGCYVKYLGTESSVTDDNDEITKDVLKEYIGSDSTNVKHVKTIKYNFDGANKQKAISYEDKEEKQEWNNYSAIVTCDGVAFHVWFYAKKDLDSEDAAKKFFDTINLSDYVSPRKLIKISAAYDGSTIAGTEISEDNTSISVTAHFDDGTTEYVTDWGVSNPSVLKADKTTSYKITYLDKSCNLKIRCTTISKAKYKSKCKSYGYTSIARYPEKYEGKYIKVYGKVIQSLNDTYRIAMDGNYDHIVYVTASGVKTAGKILEDDMVTVYGKCSGETTYESVMGASITLPSVEAKYISR</sequence>
<evidence type="ECO:0000313" key="1">
    <source>
        <dbReference type="EMBL" id="QCP34995.1"/>
    </source>
</evidence>
<organism evidence="1 2">
    <name type="scientific">Anaerostipes rhamnosivorans</name>
    <dbReference type="NCBI Taxonomy" id="1229621"/>
    <lineage>
        <taxon>Bacteria</taxon>
        <taxon>Bacillati</taxon>
        <taxon>Bacillota</taxon>
        <taxon>Clostridia</taxon>
        <taxon>Lachnospirales</taxon>
        <taxon>Lachnospiraceae</taxon>
        <taxon>Anaerostipes</taxon>
    </lineage>
</organism>
<proteinExistence type="predicted"/>